<dbReference type="GO" id="GO:0042773">
    <property type="term" value="P:ATP synthesis coupled electron transport"/>
    <property type="evidence" value="ECO:0007669"/>
    <property type="project" value="TreeGrafter"/>
</dbReference>
<dbReference type="InterPro" id="IPR036909">
    <property type="entry name" value="Cyt_c-like_dom_sf"/>
</dbReference>
<gene>
    <name evidence="22" type="primary">coxB</name>
    <name evidence="22" type="ORF">F6X38_02525</name>
</gene>
<keyword evidence="14 19" id="KW-0472">Membrane</keyword>
<keyword evidence="4" id="KW-0813">Transport</keyword>
<evidence type="ECO:0000256" key="3">
    <source>
        <dbReference type="ARBA" id="ARBA00012949"/>
    </source>
</evidence>
<keyword evidence="10" id="KW-0249">Electron transport</keyword>
<evidence type="ECO:0000256" key="18">
    <source>
        <dbReference type="PROSITE-ProRule" id="PRU00433"/>
    </source>
</evidence>
<keyword evidence="11 19" id="KW-1133">Transmembrane helix</keyword>
<dbReference type="Pfam" id="PF00116">
    <property type="entry name" value="COX2"/>
    <property type="match status" value="1"/>
</dbReference>
<dbReference type="EMBL" id="VZDO01000001">
    <property type="protein sequence ID" value="KAB0682971.1"/>
    <property type="molecule type" value="Genomic_DNA"/>
</dbReference>
<evidence type="ECO:0000256" key="17">
    <source>
        <dbReference type="ARBA" id="ARBA00047816"/>
    </source>
</evidence>
<evidence type="ECO:0000256" key="4">
    <source>
        <dbReference type="ARBA" id="ARBA00022448"/>
    </source>
</evidence>
<dbReference type="SUPFAM" id="SSF46626">
    <property type="entry name" value="Cytochrome c"/>
    <property type="match status" value="1"/>
</dbReference>
<feature type="transmembrane region" description="Helical" evidence="19">
    <location>
        <begin position="23"/>
        <end position="48"/>
    </location>
</feature>
<dbReference type="GO" id="GO:0016491">
    <property type="term" value="F:oxidoreductase activity"/>
    <property type="evidence" value="ECO:0007669"/>
    <property type="project" value="UniProtKB-KW"/>
</dbReference>
<evidence type="ECO:0000256" key="13">
    <source>
        <dbReference type="ARBA" id="ARBA00023008"/>
    </source>
</evidence>
<evidence type="ECO:0000256" key="5">
    <source>
        <dbReference type="ARBA" id="ARBA00022617"/>
    </source>
</evidence>
<evidence type="ECO:0000256" key="16">
    <source>
        <dbReference type="ARBA" id="ARBA00031399"/>
    </source>
</evidence>
<dbReference type="SUPFAM" id="SSF49503">
    <property type="entry name" value="Cupredoxins"/>
    <property type="match status" value="1"/>
</dbReference>
<dbReference type="PROSITE" id="PS51007">
    <property type="entry name" value="CYTC"/>
    <property type="match status" value="1"/>
</dbReference>
<dbReference type="GO" id="GO:0020037">
    <property type="term" value="F:heme binding"/>
    <property type="evidence" value="ECO:0007669"/>
    <property type="project" value="InterPro"/>
</dbReference>
<comment type="caution">
    <text evidence="22">The sequence shown here is derived from an EMBL/GenBank/DDBJ whole genome shotgun (WGS) entry which is preliminary data.</text>
</comment>
<evidence type="ECO:0000256" key="14">
    <source>
        <dbReference type="ARBA" id="ARBA00023136"/>
    </source>
</evidence>
<reference evidence="22 23" key="1">
    <citation type="submission" date="2019-09" db="EMBL/GenBank/DDBJ databases">
        <title>YIM 132180 draft genome.</title>
        <authorList>
            <person name="Zhang K."/>
        </authorList>
    </citation>
    <scope>NUCLEOTIDE SEQUENCE [LARGE SCALE GENOMIC DNA]</scope>
    <source>
        <strain evidence="22 23">YIM 132180</strain>
    </source>
</reference>
<dbReference type="InterPro" id="IPR001505">
    <property type="entry name" value="Copper_CuA"/>
</dbReference>
<comment type="similarity">
    <text evidence="2">Belongs to the cytochrome c oxidase subunit 2 family.</text>
</comment>
<evidence type="ECO:0000256" key="2">
    <source>
        <dbReference type="ARBA" id="ARBA00007866"/>
    </source>
</evidence>
<evidence type="ECO:0000259" key="20">
    <source>
        <dbReference type="PROSITE" id="PS50857"/>
    </source>
</evidence>
<protein>
    <recommendedName>
        <fullName evidence="3">cytochrome-c oxidase</fullName>
        <ecNumber evidence="3">7.1.1.9</ecNumber>
    </recommendedName>
    <alternativeName>
        <fullName evidence="16">Cytochrome aa3 subunit 2</fullName>
    </alternativeName>
</protein>
<dbReference type="GO" id="GO:0004129">
    <property type="term" value="F:cytochrome-c oxidase activity"/>
    <property type="evidence" value="ECO:0007669"/>
    <property type="project" value="UniProtKB-EC"/>
</dbReference>
<dbReference type="CDD" id="cd13915">
    <property type="entry name" value="CuRO_HCO_II_like_2"/>
    <property type="match status" value="1"/>
</dbReference>
<keyword evidence="8 18" id="KW-0479">Metal-binding</keyword>
<comment type="function">
    <text evidence="15">Subunits I and II form the functional core of the enzyme complex. Electrons originating in cytochrome c are transferred via heme a and Cu(A) to the binuclear center formed by heme a3 and Cu(B).</text>
</comment>
<dbReference type="NCBIfam" id="TIGR02866">
    <property type="entry name" value="CoxB"/>
    <property type="match status" value="1"/>
</dbReference>
<keyword evidence="22" id="KW-0560">Oxidoreductase</keyword>
<evidence type="ECO:0000256" key="7">
    <source>
        <dbReference type="ARBA" id="ARBA00022692"/>
    </source>
</evidence>
<evidence type="ECO:0000256" key="9">
    <source>
        <dbReference type="ARBA" id="ARBA00022967"/>
    </source>
</evidence>
<comment type="subcellular location">
    <subcellularLocation>
        <location evidence="1">Membrane</location>
        <topology evidence="1">Multi-pass membrane protein</topology>
    </subcellularLocation>
</comment>
<evidence type="ECO:0000313" key="23">
    <source>
        <dbReference type="Proteomes" id="UP000432089"/>
    </source>
</evidence>
<dbReference type="PROSITE" id="PS00078">
    <property type="entry name" value="COX2"/>
    <property type="match status" value="1"/>
</dbReference>
<dbReference type="RefSeq" id="WP_150967944.1">
    <property type="nucleotide sequence ID" value="NZ_VZDO01000001.1"/>
</dbReference>
<evidence type="ECO:0000256" key="12">
    <source>
        <dbReference type="ARBA" id="ARBA00023004"/>
    </source>
</evidence>
<dbReference type="GO" id="GO:0005507">
    <property type="term" value="F:copper ion binding"/>
    <property type="evidence" value="ECO:0007669"/>
    <property type="project" value="InterPro"/>
</dbReference>
<accession>A0A7V7PTG2</accession>
<dbReference type="AlphaFoldDB" id="A0A7V7PTG2"/>
<evidence type="ECO:0000256" key="1">
    <source>
        <dbReference type="ARBA" id="ARBA00004141"/>
    </source>
</evidence>
<feature type="domain" description="Cytochrome oxidase subunit II copper A binding" evidence="20">
    <location>
        <begin position="100"/>
        <end position="211"/>
    </location>
</feature>
<dbReference type="Proteomes" id="UP000432089">
    <property type="component" value="Unassembled WGS sequence"/>
</dbReference>
<keyword evidence="6" id="KW-0679">Respiratory chain</keyword>
<comment type="catalytic activity">
    <reaction evidence="17">
        <text>4 Fe(II)-[cytochrome c] + O2 + 8 H(+)(in) = 4 Fe(III)-[cytochrome c] + 2 H2O + 4 H(+)(out)</text>
        <dbReference type="Rhea" id="RHEA:11436"/>
        <dbReference type="Rhea" id="RHEA-COMP:10350"/>
        <dbReference type="Rhea" id="RHEA-COMP:14399"/>
        <dbReference type="ChEBI" id="CHEBI:15377"/>
        <dbReference type="ChEBI" id="CHEBI:15378"/>
        <dbReference type="ChEBI" id="CHEBI:15379"/>
        <dbReference type="ChEBI" id="CHEBI:29033"/>
        <dbReference type="ChEBI" id="CHEBI:29034"/>
        <dbReference type="EC" id="7.1.1.9"/>
    </reaction>
</comment>
<feature type="transmembrane region" description="Helical" evidence="19">
    <location>
        <begin position="69"/>
        <end position="89"/>
    </location>
</feature>
<dbReference type="InterPro" id="IPR045187">
    <property type="entry name" value="CcO_II"/>
</dbReference>
<keyword evidence="12 18" id="KW-0408">Iron</keyword>
<dbReference type="InterPro" id="IPR009056">
    <property type="entry name" value="Cyt_c-like_dom"/>
</dbReference>
<dbReference type="Gene3D" id="1.10.287.90">
    <property type="match status" value="1"/>
</dbReference>
<organism evidence="22 23">
    <name type="scientific">Plantimonas leprariae</name>
    <dbReference type="NCBI Taxonomy" id="2615207"/>
    <lineage>
        <taxon>Bacteria</taxon>
        <taxon>Pseudomonadati</taxon>
        <taxon>Pseudomonadota</taxon>
        <taxon>Alphaproteobacteria</taxon>
        <taxon>Hyphomicrobiales</taxon>
        <taxon>Aurantimonadaceae</taxon>
        <taxon>Plantimonas</taxon>
    </lineage>
</organism>
<proteinExistence type="inferred from homology"/>
<evidence type="ECO:0000256" key="6">
    <source>
        <dbReference type="ARBA" id="ARBA00022660"/>
    </source>
</evidence>
<dbReference type="InterPro" id="IPR002429">
    <property type="entry name" value="CcO_II-like_C"/>
</dbReference>
<evidence type="ECO:0000259" key="21">
    <source>
        <dbReference type="PROSITE" id="PS51007"/>
    </source>
</evidence>
<dbReference type="Pfam" id="PF00034">
    <property type="entry name" value="Cytochrom_C"/>
    <property type="match status" value="1"/>
</dbReference>
<dbReference type="InterPro" id="IPR036257">
    <property type="entry name" value="Cyt_c_oxidase_su2_TM_sf"/>
</dbReference>
<dbReference type="SUPFAM" id="SSF81464">
    <property type="entry name" value="Cytochrome c oxidase subunit II-like, transmembrane region"/>
    <property type="match status" value="1"/>
</dbReference>
<evidence type="ECO:0000256" key="11">
    <source>
        <dbReference type="ARBA" id="ARBA00022989"/>
    </source>
</evidence>
<dbReference type="PANTHER" id="PTHR22888:SF9">
    <property type="entry name" value="CYTOCHROME C OXIDASE SUBUNIT 2"/>
    <property type="match status" value="1"/>
</dbReference>
<keyword evidence="5 18" id="KW-0349">Heme</keyword>
<dbReference type="EC" id="7.1.1.9" evidence="3"/>
<sequence>MSGAGESIFWLPAATAQGRGVDVLFLALLALSGIIFLVVLVLLVTFATRYRHGSNAPRGELPSLARREFEIGWTAATFFLFVFLFWWAGSSELAGYSPPQEAMEIHVTAKQWMFKTQHPSGPREIDALHVPVDTPVRLVMTSEDVIHSFWVPAFRLKRDIIPGRLTQIWFQADRTGSFHLFCAELCGTDHSEMTGTVTVMSQGDYAEWIRAQPQGDDLGEEGRKLFVSLGCAGCHAGSAAVKAPGLDGIWGREVPLANGSRVMVDERYVRDSILQPRREVAAGFEPIMPSFAGVVSEDELTRLVSYIRLAGTSNDIGGTASQ</sequence>
<keyword evidence="13" id="KW-0186">Copper</keyword>
<dbReference type="PRINTS" id="PR01166">
    <property type="entry name" value="CYCOXIDASEII"/>
</dbReference>
<feature type="domain" description="Cytochrome c" evidence="21">
    <location>
        <begin position="217"/>
        <end position="311"/>
    </location>
</feature>
<keyword evidence="23" id="KW-1185">Reference proteome</keyword>
<evidence type="ECO:0000256" key="10">
    <source>
        <dbReference type="ARBA" id="ARBA00022982"/>
    </source>
</evidence>
<dbReference type="PROSITE" id="PS50857">
    <property type="entry name" value="COX2_CUA"/>
    <property type="match status" value="1"/>
</dbReference>
<dbReference type="GO" id="GO:0016020">
    <property type="term" value="C:membrane"/>
    <property type="evidence" value="ECO:0007669"/>
    <property type="project" value="UniProtKB-SubCell"/>
</dbReference>
<dbReference type="InterPro" id="IPR008972">
    <property type="entry name" value="Cupredoxin"/>
</dbReference>
<keyword evidence="9" id="KW-1278">Translocase</keyword>
<evidence type="ECO:0000313" key="22">
    <source>
        <dbReference type="EMBL" id="KAB0682971.1"/>
    </source>
</evidence>
<dbReference type="PANTHER" id="PTHR22888">
    <property type="entry name" value="CYTOCHROME C OXIDASE, SUBUNIT II"/>
    <property type="match status" value="1"/>
</dbReference>
<dbReference type="InterPro" id="IPR014222">
    <property type="entry name" value="Cyt_c_oxidase_su2"/>
</dbReference>
<evidence type="ECO:0000256" key="19">
    <source>
        <dbReference type="SAM" id="Phobius"/>
    </source>
</evidence>
<name>A0A7V7PTG2_9HYPH</name>
<dbReference type="Gene3D" id="2.60.40.420">
    <property type="entry name" value="Cupredoxins - blue copper proteins"/>
    <property type="match status" value="1"/>
</dbReference>
<evidence type="ECO:0000256" key="8">
    <source>
        <dbReference type="ARBA" id="ARBA00022723"/>
    </source>
</evidence>
<keyword evidence="7 19" id="KW-0812">Transmembrane</keyword>
<evidence type="ECO:0000256" key="15">
    <source>
        <dbReference type="ARBA" id="ARBA00024688"/>
    </source>
</evidence>
<dbReference type="Gene3D" id="1.10.760.10">
    <property type="entry name" value="Cytochrome c-like domain"/>
    <property type="match status" value="1"/>
</dbReference>